<sequence length="359" mass="38528">MNLKPLLIAVIVLALLSGITWFATRPPAPANAADDRTGESVVPADQVAVATRVTIAEGGKTVELVRGDDQAWRVARYYDLPADFPKLTRLVSQLTEAKIDRFVTADPERAKRLGFDGTQIVFRGADAAAAPLFSLELGRTAESGGRFIRRAGETRSYLAKLSLWLDTESKSWADSALVSIKPADITKVEFTFPDAPPLALARKDKDAPFAPEPAREGWKLKTSALDSQLDTLTALRFKDTAAPDNPDAADAGKHARTVTLTTFDNRTLALTMGRRPAVSKPAAPETTDTVAASGTAAPTEPKTEEIPAGPVYIQIADTKTDSPVAALMQKRAVEIYDYSFTGLPASPDALLEKEEPAAK</sequence>
<keyword evidence="4" id="KW-1185">Reference proteome</keyword>
<evidence type="ECO:0000259" key="2">
    <source>
        <dbReference type="Pfam" id="PF14238"/>
    </source>
</evidence>
<name>A0A178IEB4_9BACT</name>
<dbReference type="Pfam" id="PF14238">
    <property type="entry name" value="DUF4340"/>
    <property type="match status" value="1"/>
</dbReference>
<dbReference type="OrthoDB" id="189849at2"/>
<evidence type="ECO:0000313" key="3">
    <source>
        <dbReference type="EMBL" id="OAM88330.1"/>
    </source>
</evidence>
<gene>
    <name evidence="3" type="ORF">AW736_19330</name>
</gene>
<dbReference type="InterPro" id="IPR025641">
    <property type="entry name" value="DUF4340"/>
</dbReference>
<organism evidence="3 4">
    <name type="scientific">Termitidicoccus mucosus</name>
    <dbReference type="NCBI Taxonomy" id="1184151"/>
    <lineage>
        <taxon>Bacteria</taxon>
        <taxon>Pseudomonadati</taxon>
        <taxon>Verrucomicrobiota</taxon>
        <taxon>Opitutia</taxon>
        <taxon>Opitutales</taxon>
        <taxon>Opitutaceae</taxon>
        <taxon>Termitidicoccus</taxon>
    </lineage>
</organism>
<feature type="domain" description="DUF4340" evidence="2">
    <location>
        <begin position="72"/>
        <end position="249"/>
    </location>
</feature>
<dbReference type="EMBL" id="LRRQ01000137">
    <property type="protein sequence ID" value="OAM88330.1"/>
    <property type="molecule type" value="Genomic_DNA"/>
</dbReference>
<reference evidence="3 4" key="1">
    <citation type="submission" date="2016-01" db="EMBL/GenBank/DDBJ databases">
        <title>High potential of lignocellulose degradation of a new Verrucomicrobia species.</title>
        <authorList>
            <person name="Wang Y."/>
            <person name="Shi Y."/>
            <person name="Qiu Z."/>
            <person name="Liu S."/>
            <person name="Yang H."/>
        </authorList>
    </citation>
    <scope>NUCLEOTIDE SEQUENCE [LARGE SCALE GENOMIC DNA]</scope>
    <source>
        <strain evidence="3 4">TSB47</strain>
    </source>
</reference>
<feature type="region of interest" description="Disordered" evidence="1">
    <location>
        <begin position="274"/>
        <end position="304"/>
    </location>
</feature>
<proteinExistence type="predicted"/>
<dbReference type="AlphaFoldDB" id="A0A178IEB4"/>
<evidence type="ECO:0000313" key="4">
    <source>
        <dbReference type="Proteomes" id="UP000078486"/>
    </source>
</evidence>
<dbReference type="STRING" id="1184151.AW736_19330"/>
<dbReference type="Proteomes" id="UP000078486">
    <property type="component" value="Unassembled WGS sequence"/>
</dbReference>
<dbReference type="RefSeq" id="WP_068771929.1">
    <property type="nucleotide sequence ID" value="NZ_KV441842.1"/>
</dbReference>
<evidence type="ECO:0000256" key="1">
    <source>
        <dbReference type="SAM" id="MobiDB-lite"/>
    </source>
</evidence>
<comment type="caution">
    <text evidence="3">The sequence shown here is derived from an EMBL/GenBank/DDBJ whole genome shotgun (WGS) entry which is preliminary data.</text>
</comment>
<accession>A0A178IEB4</accession>
<protein>
    <recommendedName>
        <fullName evidence="2">DUF4340 domain-containing protein</fullName>
    </recommendedName>
</protein>